<evidence type="ECO:0000313" key="2">
    <source>
        <dbReference type="EMBL" id="MBT9317521.1"/>
    </source>
</evidence>
<dbReference type="RefSeq" id="WP_215610585.1">
    <property type="nucleotide sequence ID" value="NZ_JADOES010000049.1"/>
</dbReference>
<gene>
    <name evidence="2" type="ORF">IXB50_19030</name>
</gene>
<comment type="caution">
    <text evidence="2">The sequence shown here is derived from an EMBL/GenBank/DDBJ whole genome shotgun (WGS) entry which is preliminary data.</text>
</comment>
<protein>
    <submittedName>
        <fullName evidence="2">Uncharacterized protein</fullName>
    </submittedName>
</protein>
<reference evidence="2" key="1">
    <citation type="submission" date="2020-11" db="EMBL/GenBank/DDBJ databases">
        <authorList>
            <person name="Konstantinou D."/>
            <person name="Gkelis S."/>
            <person name="Popin R."/>
            <person name="Fewer D."/>
            <person name="Sivonen K."/>
        </authorList>
    </citation>
    <scope>NUCLEOTIDE SEQUENCE</scope>
    <source>
        <strain evidence="2">TAU-MAC 1115</strain>
    </source>
</reference>
<dbReference type="EMBL" id="JADOES010000049">
    <property type="protein sequence ID" value="MBT9317521.1"/>
    <property type="molecule type" value="Genomic_DNA"/>
</dbReference>
<name>A0A947DIA2_9CYAN</name>
<proteinExistence type="predicted"/>
<dbReference type="AlphaFoldDB" id="A0A947DIA2"/>
<keyword evidence="3" id="KW-1185">Reference proteome</keyword>
<feature type="compositionally biased region" description="Basic and acidic residues" evidence="1">
    <location>
        <begin position="331"/>
        <end position="349"/>
    </location>
</feature>
<reference evidence="2" key="2">
    <citation type="journal article" date="2021" name="Mar. Drugs">
        <title>Genome Reduction and Secondary Metabolism of the Marine Sponge-Associated Cyanobacterium Leptothoe.</title>
        <authorList>
            <person name="Konstantinou D."/>
            <person name="Popin R.V."/>
            <person name="Fewer D.P."/>
            <person name="Sivonen K."/>
            <person name="Gkelis S."/>
        </authorList>
    </citation>
    <scope>NUCLEOTIDE SEQUENCE</scope>
    <source>
        <strain evidence="2">TAU-MAC 1115</strain>
    </source>
</reference>
<feature type="region of interest" description="Disordered" evidence="1">
    <location>
        <begin position="329"/>
        <end position="351"/>
    </location>
</feature>
<organism evidence="2 3">
    <name type="scientific">Leptothoe spongobia TAU-MAC 1115</name>
    <dbReference type="NCBI Taxonomy" id="1967444"/>
    <lineage>
        <taxon>Bacteria</taxon>
        <taxon>Bacillati</taxon>
        <taxon>Cyanobacteriota</taxon>
        <taxon>Cyanophyceae</taxon>
        <taxon>Nodosilineales</taxon>
        <taxon>Cymatolegaceae</taxon>
        <taxon>Leptothoe</taxon>
        <taxon>Leptothoe spongobia</taxon>
    </lineage>
</organism>
<evidence type="ECO:0000313" key="3">
    <source>
        <dbReference type="Proteomes" id="UP000717364"/>
    </source>
</evidence>
<feature type="compositionally biased region" description="Basic residues" evidence="1">
    <location>
        <begin position="162"/>
        <end position="175"/>
    </location>
</feature>
<evidence type="ECO:0000256" key="1">
    <source>
        <dbReference type="SAM" id="MobiDB-lite"/>
    </source>
</evidence>
<accession>A0A947DIA2</accession>
<feature type="region of interest" description="Disordered" evidence="1">
    <location>
        <begin position="158"/>
        <end position="178"/>
    </location>
</feature>
<sequence>MPSSSRPYQSKVLRFVLKQWQQGLERQDKAWRQLQSTAVWGAQVAIFPIYAIMRSVERARFTFSSGNATQTDQATEPSTAAKGAEPSIAAKGNVTDINHSLTAILSHTQQLLDPQQTAQLIVAPPSNIIHATQSFLSNALAAIEQRLPIRLQRWRGSQAITKRQRGHLTSHKKPGRGGLTTVQPGNIGHSHSADLLQNGTTLASSLKTRRLVLVNPSNETFDIFTPKQQADLKHYINCVMNAYRQSRTIARRQTKKLSVKTILTLGEALLKSLPGKLGNAWPQITPAPQKGSLTRIDHSLSTILSHTQELLAPQQSAQLTIAPTGNITQKNQRDSLTKKAHSTEIDRSSTSDLLQNGTTLASSLQTRKLVLVNPSNETFDIFTPEQQADLKHYINCIMNAYRQSRTIARRQTKQLSVKTVLAISTVFLKSLPGEFNKAWKQIAPGPQQEITLPPIPRDNDPKPLTRVFYPHTVGTVKARRSPNHVKRRTHRLTSKSPDAFEANVNDASYLEHPLESILRWIDRVLTWCEHRWQQWVEGRTNLR</sequence>
<dbReference type="Proteomes" id="UP000717364">
    <property type="component" value="Unassembled WGS sequence"/>
</dbReference>